<evidence type="ECO:0000256" key="2">
    <source>
        <dbReference type="SAM" id="Phobius"/>
    </source>
</evidence>
<keyword evidence="4" id="KW-1185">Reference proteome</keyword>
<keyword evidence="2" id="KW-0472">Membrane</keyword>
<sequence length="218" mass="23682">MTDTQNDDGARSGAPQYGQYHQPEYGAMANQYPAGYDPYVYGKPEAKPVDGAQAQAGQPVAQQMPPAMQQPVQHGSNLWGTPNGNPYGVPYGTPMQQPPAYPHTPQYVNGIDVNDPNQNPLYGRWDPLSIVSLICALLFPVPVLPAIMGGVSMRRTRLYHMKGFWLGFIAVFVNVFYTIMVVWLAINGMSMLDYYQEMLNMLNGGSGDGSGGGTTVSA</sequence>
<feature type="transmembrane region" description="Helical" evidence="2">
    <location>
        <begin position="130"/>
        <end position="151"/>
    </location>
</feature>
<accession>A0A6N9Z6K9</accession>
<evidence type="ECO:0000256" key="1">
    <source>
        <dbReference type="SAM" id="MobiDB-lite"/>
    </source>
</evidence>
<organism evidence="3 4">
    <name type="scientific">Bifidobacterium aerophilum</name>
    <dbReference type="NCBI Taxonomy" id="1798155"/>
    <lineage>
        <taxon>Bacteria</taxon>
        <taxon>Bacillati</taxon>
        <taxon>Actinomycetota</taxon>
        <taxon>Actinomycetes</taxon>
        <taxon>Bifidobacteriales</taxon>
        <taxon>Bifidobacteriaceae</taxon>
        <taxon>Bifidobacterium</taxon>
    </lineage>
</organism>
<feature type="region of interest" description="Disordered" evidence="1">
    <location>
        <begin position="1"/>
        <end position="21"/>
    </location>
</feature>
<feature type="transmembrane region" description="Helical" evidence="2">
    <location>
        <begin position="163"/>
        <end position="186"/>
    </location>
</feature>
<keyword evidence="2" id="KW-1133">Transmembrane helix</keyword>
<reference evidence="3 4" key="1">
    <citation type="submission" date="2019-10" db="EMBL/GenBank/DDBJ databases">
        <title>Bifidobacterium from non-human primates.</title>
        <authorList>
            <person name="Modesto M."/>
        </authorList>
    </citation>
    <scope>NUCLEOTIDE SEQUENCE [LARGE SCALE GENOMIC DNA]</scope>
    <source>
        <strain evidence="3 4">TRE17</strain>
    </source>
</reference>
<evidence type="ECO:0000313" key="3">
    <source>
        <dbReference type="EMBL" id="NEG90086.1"/>
    </source>
</evidence>
<keyword evidence="2" id="KW-0812">Transmembrane</keyword>
<dbReference type="RefSeq" id="WP_163232005.1">
    <property type="nucleotide sequence ID" value="NZ_WHZW01000018.1"/>
</dbReference>
<comment type="caution">
    <text evidence="3">The sequence shown here is derived from an EMBL/GenBank/DDBJ whole genome shotgun (WGS) entry which is preliminary data.</text>
</comment>
<dbReference type="Proteomes" id="UP000469194">
    <property type="component" value="Unassembled WGS sequence"/>
</dbReference>
<gene>
    <name evidence="3" type="ORF">GFD25_08835</name>
</gene>
<dbReference type="EMBL" id="WHZW01000018">
    <property type="protein sequence ID" value="NEG90086.1"/>
    <property type="molecule type" value="Genomic_DNA"/>
</dbReference>
<protein>
    <recommendedName>
        <fullName evidence="5">DUF4190 domain-containing protein</fullName>
    </recommendedName>
</protein>
<proteinExistence type="predicted"/>
<evidence type="ECO:0008006" key="5">
    <source>
        <dbReference type="Google" id="ProtNLM"/>
    </source>
</evidence>
<dbReference type="AlphaFoldDB" id="A0A6N9Z6K9"/>
<name>A0A6N9Z6K9_9BIFI</name>
<evidence type="ECO:0000313" key="4">
    <source>
        <dbReference type="Proteomes" id="UP000469194"/>
    </source>
</evidence>